<proteinExistence type="predicted"/>
<feature type="region of interest" description="Disordered" evidence="1">
    <location>
        <begin position="53"/>
        <end position="86"/>
    </location>
</feature>
<accession>A0A218Z318</accession>
<evidence type="ECO:0000313" key="3">
    <source>
        <dbReference type="Proteomes" id="UP000242519"/>
    </source>
</evidence>
<organism evidence="2 3">
    <name type="scientific">Diplocarpon coronariae</name>
    <dbReference type="NCBI Taxonomy" id="2795749"/>
    <lineage>
        <taxon>Eukaryota</taxon>
        <taxon>Fungi</taxon>
        <taxon>Dikarya</taxon>
        <taxon>Ascomycota</taxon>
        <taxon>Pezizomycotina</taxon>
        <taxon>Leotiomycetes</taxon>
        <taxon>Helotiales</taxon>
        <taxon>Drepanopezizaceae</taxon>
        <taxon>Diplocarpon</taxon>
    </lineage>
</organism>
<keyword evidence="3" id="KW-1185">Reference proteome</keyword>
<dbReference type="AlphaFoldDB" id="A0A218Z318"/>
<dbReference type="Proteomes" id="UP000242519">
    <property type="component" value="Unassembled WGS sequence"/>
</dbReference>
<comment type="caution">
    <text evidence="2">The sequence shown here is derived from an EMBL/GenBank/DDBJ whole genome shotgun (WGS) entry which is preliminary data.</text>
</comment>
<dbReference type="InParanoid" id="A0A218Z318"/>
<evidence type="ECO:0000313" key="2">
    <source>
        <dbReference type="EMBL" id="OWP01635.1"/>
    </source>
</evidence>
<sequence>MATTAQRHAAFPKTVSRLKCSQHRASKMEEALVYCNKRFGRAAKKDQLLNLMMKREDEGDKQESDITTSGQWPRTSRSLVAKTKQK</sequence>
<feature type="compositionally biased region" description="Polar residues" evidence="1">
    <location>
        <begin position="65"/>
        <end position="78"/>
    </location>
</feature>
<name>A0A218Z318_9HELO</name>
<reference evidence="2 3" key="1">
    <citation type="submission" date="2017-04" db="EMBL/GenBank/DDBJ databases">
        <title>Draft genome sequence of Marssonina coronaria NL1: causal agent of apple blotch.</title>
        <authorList>
            <person name="Cheng Q."/>
        </authorList>
    </citation>
    <scope>NUCLEOTIDE SEQUENCE [LARGE SCALE GENOMIC DNA]</scope>
    <source>
        <strain evidence="2 3">NL1</strain>
    </source>
</reference>
<gene>
    <name evidence="2" type="ORF">B2J93_2151</name>
</gene>
<feature type="compositionally biased region" description="Basic and acidic residues" evidence="1">
    <location>
        <begin position="53"/>
        <end position="64"/>
    </location>
</feature>
<protein>
    <submittedName>
        <fullName evidence="2">Uncharacterized protein</fullName>
    </submittedName>
</protein>
<dbReference type="OrthoDB" id="1431934at2759"/>
<dbReference type="EMBL" id="MZNU01000266">
    <property type="protein sequence ID" value="OWP01635.1"/>
    <property type="molecule type" value="Genomic_DNA"/>
</dbReference>
<evidence type="ECO:0000256" key="1">
    <source>
        <dbReference type="SAM" id="MobiDB-lite"/>
    </source>
</evidence>